<keyword evidence="3 13" id="KW-0138">CF(0)</keyword>
<dbReference type="GO" id="GO:0012505">
    <property type="term" value="C:endomembrane system"/>
    <property type="evidence" value="ECO:0007669"/>
    <property type="project" value="UniProtKB-SubCell"/>
</dbReference>
<dbReference type="Proteomes" id="UP000622580">
    <property type="component" value="Unassembled WGS sequence"/>
</dbReference>
<evidence type="ECO:0000256" key="10">
    <source>
        <dbReference type="ARBA" id="ARBA00025198"/>
    </source>
</evidence>
<keyword evidence="8 13" id="KW-0472">Membrane</keyword>
<dbReference type="Pfam" id="PF00430">
    <property type="entry name" value="ATP-synt_B"/>
    <property type="match status" value="1"/>
</dbReference>
<evidence type="ECO:0000256" key="14">
    <source>
        <dbReference type="RuleBase" id="RU003848"/>
    </source>
</evidence>
<keyword evidence="17" id="KW-1185">Reference proteome</keyword>
<evidence type="ECO:0000256" key="15">
    <source>
        <dbReference type="SAM" id="Coils"/>
    </source>
</evidence>
<keyword evidence="6 13" id="KW-1133">Transmembrane helix</keyword>
<evidence type="ECO:0000256" key="13">
    <source>
        <dbReference type="HAMAP-Rule" id="MF_01398"/>
    </source>
</evidence>
<keyword evidence="9 13" id="KW-0066">ATP synthesis</keyword>
<dbReference type="RefSeq" id="WP_215342065.1">
    <property type="nucleotide sequence ID" value="NZ_JAGSGD010000001.1"/>
</dbReference>
<evidence type="ECO:0000256" key="4">
    <source>
        <dbReference type="ARBA" id="ARBA00022692"/>
    </source>
</evidence>
<comment type="similarity">
    <text evidence="1 13 14">Belongs to the ATPase B chain family.</text>
</comment>
<dbReference type="HAMAP" id="MF_01398">
    <property type="entry name" value="ATP_synth_b_bprime"/>
    <property type="match status" value="1"/>
</dbReference>
<comment type="subcellular location">
    <subcellularLocation>
        <location evidence="13">Cell membrane</location>
        <topology evidence="13">Single-pass membrane protein</topology>
    </subcellularLocation>
    <subcellularLocation>
        <location evidence="12">Endomembrane system</location>
        <topology evidence="12">Single-pass membrane protein</topology>
    </subcellularLocation>
</comment>
<evidence type="ECO:0000313" key="17">
    <source>
        <dbReference type="Proteomes" id="UP000622580"/>
    </source>
</evidence>
<dbReference type="InterPro" id="IPR050059">
    <property type="entry name" value="ATP_synthase_B_chain"/>
</dbReference>
<dbReference type="GO" id="GO:0046933">
    <property type="term" value="F:proton-transporting ATP synthase activity, rotational mechanism"/>
    <property type="evidence" value="ECO:0007669"/>
    <property type="project" value="UniProtKB-UniRule"/>
</dbReference>
<evidence type="ECO:0000256" key="6">
    <source>
        <dbReference type="ARBA" id="ARBA00022989"/>
    </source>
</evidence>
<sequence>MELLQDAHTWVTVGLLVFIGALIYAKVPGMAVGALDARGKAIQAQLDEAQALRDEATRLLAEVKQQRADAVKLSAELLANAQEDAKCMAIEAKAQLEEQIKRRGELAERKIATAEAQASAEVKAAAADLATQIAESVLTSRLTGLKSDPLIDGAITQMGAKLQ</sequence>
<dbReference type="PANTHER" id="PTHR33445:SF1">
    <property type="entry name" value="ATP SYNTHASE SUBUNIT B"/>
    <property type="match status" value="1"/>
</dbReference>
<evidence type="ECO:0000256" key="5">
    <source>
        <dbReference type="ARBA" id="ARBA00022781"/>
    </source>
</evidence>
<evidence type="ECO:0000256" key="9">
    <source>
        <dbReference type="ARBA" id="ARBA00023310"/>
    </source>
</evidence>
<evidence type="ECO:0000256" key="1">
    <source>
        <dbReference type="ARBA" id="ARBA00005513"/>
    </source>
</evidence>
<accession>A0A941HXN5</accession>
<dbReference type="GO" id="GO:0045259">
    <property type="term" value="C:proton-transporting ATP synthase complex"/>
    <property type="evidence" value="ECO:0007669"/>
    <property type="project" value="UniProtKB-KW"/>
</dbReference>
<reference evidence="16" key="1">
    <citation type="submission" date="2021-04" db="EMBL/GenBank/DDBJ databases">
        <title>Draft genome assembly of strain Phenylobacterium sp. 20VBR1 using MiniION and Illumina platforms.</title>
        <authorList>
            <person name="Thomas F.A."/>
            <person name="Krishnan K.P."/>
            <person name="Sinha R.K."/>
        </authorList>
    </citation>
    <scope>NUCLEOTIDE SEQUENCE</scope>
    <source>
        <strain evidence="16">20VBR1</strain>
    </source>
</reference>
<comment type="subunit">
    <text evidence="13">F-type ATPases have 2 components, F(1) - the catalytic core - and F(0) - the membrane proton channel. F(1) has five subunits: alpha(3), beta(3), gamma(1), delta(1), epsilon(1). F(0) has three main subunits: a(1), b(2) and c(10-14). The alpha and beta chains form an alternating ring which encloses part of the gamma chain. F(1) is attached to F(0) by a central stalk formed by the gamma and epsilon chains, while a peripheral stalk is formed by the delta and b chains.</text>
</comment>
<comment type="function">
    <text evidence="11">Component of the F(0) channel, it forms part of the peripheral stalk, linking F(1) to F(0). The b'-subunit is a diverged and duplicated form of b found in plants and photosynthetic bacteria.</text>
</comment>
<evidence type="ECO:0000256" key="3">
    <source>
        <dbReference type="ARBA" id="ARBA00022547"/>
    </source>
</evidence>
<keyword evidence="5 13" id="KW-0375">Hydrogen ion transport</keyword>
<organism evidence="16 17">
    <name type="scientific">Phenylobacterium glaciei</name>
    <dbReference type="NCBI Taxonomy" id="2803784"/>
    <lineage>
        <taxon>Bacteria</taxon>
        <taxon>Pseudomonadati</taxon>
        <taxon>Pseudomonadota</taxon>
        <taxon>Alphaproteobacteria</taxon>
        <taxon>Caulobacterales</taxon>
        <taxon>Caulobacteraceae</taxon>
        <taxon>Phenylobacterium</taxon>
    </lineage>
</organism>
<keyword evidence="4 13" id="KW-0812">Transmembrane</keyword>
<dbReference type="InterPro" id="IPR002146">
    <property type="entry name" value="ATP_synth_b/b'su_bac/chlpt"/>
</dbReference>
<comment type="function">
    <text evidence="10 13">F(1)F(0) ATP synthase produces ATP from ADP in the presence of a proton or sodium gradient. F-type ATPases consist of two structural domains, F(1) containing the extramembraneous catalytic core and F(0) containing the membrane proton channel, linked together by a central stalk and a peripheral stalk. During catalysis, ATP synthesis in the catalytic domain of F(1) is coupled via a rotary mechanism of the central stalk subunits to proton translocation.</text>
</comment>
<evidence type="ECO:0000256" key="12">
    <source>
        <dbReference type="ARBA" id="ARBA00037847"/>
    </source>
</evidence>
<dbReference type="CDD" id="cd06503">
    <property type="entry name" value="ATP-synt_Fo_b"/>
    <property type="match status" value="1"/>
</dbReference>
<dbReference type="EMBL" id="JAGSGD010000001">
    <property type="protein sequence ID" value="MBR7621138.1"/>
    <property type="molecule type" value="Genomic_DNA"/>
</dbReference>
<dbReference type="AlphaFoldDB" id="A0A941HXN5"/>
<evidence type="ECO:0000256" key="2">
    <source>
        <dbReference type="ARBA" id="ARBA00022448"/>
    </source>
</evidence>
<keyword evidence="7 13" id="KW-0406">Ion transport</keyword>
<dbReference type="GO" id="GO:0046961">
    <property type="term" value="F:proton-transporting ATPase activity, rotational mechanism"/>
    <property type="evidence" value="ECO:0007669"/>
    <property type="project" value="TreeGrafter"/>
</dbReference>
<keyword evidence="2 13" id="KW-0813">Transport</keyword>
<proteinExistence type="inferred from homology"/>
<feature type="coiled-coil region" evidence="15">
    <location>
        <begin position="42"/>
        <end position="117"/>
    </location>
</feature>
<name>A0A941HXN5_9CAUL</name>
<dbReference type="GO" id="GO:0005886">
    <property type="term" value="C:plasma membrane"/>
    <property type="evidence" value="ECO:0007669"/>
    <property type="project" value="UniProtKB-SubCell"/>
</dbReference>
<feature type="transmembrane region" description="Helical" evidence="13">
    <location>
        <begin position="7"/>
        <end position="25"/>
    </location>
</feature>
<keyword evidence="13" id="KW-1003">Cell membrane</keyword>
<evidence type="ECO:0000256" key="11">
    <source>
        <dbReference type="ARBA" id="ARBA00025614"/>
    </source>
</evidence>
<gene>
    <name evidence="13" type="primary">atpF</name>
    <name evidence="16" type="ORF">JKL49_17220</name>
</gene>
<evidence type="ECO:0000313" key="16">
    <source>
        <dbReference type="EMBL" id="MBR7621138.1"/>
    </source>
</evidence>
<evidence type="ECO:0000256" key="7">
    <source>
        <dbReference type="ARBA" id="ARBA00023065"/>
    </source>
</evidence>
<keyword evidence="15" id="KW-0175">Coiled coil</keyword>
<protein>
    <recommendedName>
        <fullName evidence="13">ATP synthase subunit b</fullName>
    </recommendedName>
    <alternativeName>
        <fullName evidence="13">ATP synthase F(0) sector subunit b</fullName>
    </alternativeName>
    <alternativeName>
        <fullName evidence="13">ATPase subunit I</fullName>
    </alternativeName>
    <alternativeName>
        <fullName evidence="13">F-type ATPase subunit b</fullName>
        <shortName evidence="13">F-ATPase subunit b</shortName>
    </alternativeName>
</protein>
<evidence type="ECO:0000256" key="8">
    <source>
        <dbReference type="ARBA" id="ARBA00023136"/>
    </source>
</evidence>
<comment type="caution">
    <text evidence="16">The sequence shown here is derived from an EMBL/GenBank/DDBJ whole genome shotgun (WGS) entry which is preliminary data.</text>
</comment>
<dbReference type="PANTHER" id="PTHR33445">
    <property type="entry name" value="ATP SYNTHASE SUBUNIT B', CHLOROPLASTIC"/>
    <property type="match status" value="1"/>
</dbReference>